<dbReference type="AlphaFoldDB" id="A0A1W0A889"/>
<accession>A0A1W0A889</accession>
<sequence length="139" mass="15475">MKLLQLWLVTTTSCLALRLASNTTNDDIKMPSWHEQPHKTKASVEIDFDKDNYLKELGLPSDEELGQLIQEAEEQQAAEEAQQNENKNTQDAEPRSAAIPVAVANVAPSYIQMRIISTAPDLSMDKLAWFAVGLSFIFG</sequence>
<evidence type="ECO:0000256" key="2">
    <source>
        <dbReference type="SAM" id="SignalP"/>
    </source>
</evidence>
<gene>
    <name evidence="3" type="ORF">THRCLA_20355</name>
</gene>
<evidence type="ECO:0000313" key="4">
    <source>
        <dbReference type="Proteomes" id="UP000243217"/>
    </source>
</evidence>
<proteinExistence type="predicted"/>
<keyword evidence="2" id="KW-0732">Signal</keyword>
<dbReference type="OrthoDB" id="79827at2759"/>
<reference evidence="3 4" key="1">
    <citation type="journal article" date="2014" name="Genome Biol. Evol.">
        <title>The secreted proteins of Achlya hypogyna and Thraustotheca clavata identify the ancestral oomycete secretome and reveal gene acquisitions by horizontal gene transfer.</title>
        <authorList>
            <person name="Misner I."/>
            <person name="Blouin N."/>
            <person name="Leonard G."/>
            <person name="Richards T.A."/>
            <person name="Lane C.E."/>
        </authorList>
    </citation>
    <scope>NUCLEOTIDE SEQUENCE [LARGE SCALE GENOMIC DNA]</scope>
    <source>
        <strain evidence="3 4">ATCC 34112</strain>
    </source>
</reference>
<name>A0A1W0A889_9STRA</name>
<feature type="chain" id="PRO_5012958193" description="Secreted protein" evidence="2">
    <location>
        <begin position="17"/>
        <end position="139"/>
    </location>
</feature>
<comment type="caution">
    <text evidence="3">The sequence shown here is derived from an EMBL/GenBank/DDBJ whole genome shotgun (WGS) entry which is preliminary data.</text>
</comment>
<evidence type="ECO:0000313" key="3">
    <source>
        <dbReference type="EMBL" id="OQS06512.1"/>
    </source>
</evidence>
<dbReference type="EMBL" id="JNBS01000336">
    <property type="protein sequence ID" value="OQS06512.1"/>
    <property type="molecule type" value="Genomic_DNA"/>
</dbReference>
<protein>
    <recommendedName>
        <fullName evidence="5">Secreted protein</fullName>
    </recommendedName>
</protein>
<dbReference type="Proteomes" id="UP000243217">
    <property type="component" value="Unassembled WGS sequence"/>
</dbReference>
<feature type="region of interest" description="Disordered" evidence="1">
    <location>
        <begin position="73"/>
        <end position="96"/>
    </location>
</feature>
<organism evidence="3 4">
    <name type="scientific">Thraustotheca clavata</name>
    <dbReference type="NCBI Taxonomy" id="74557"/>
    <lineage>
        <taxon>Eukaryota</taxon>
        <taxon>Sar</taxon>
        <taxon>Stramenopiles</taxon>
        <taxon>Oomycota</taxon>
        <taxon>Saprolegniomycetes</taxon>
        <taxon>Saprolegniales</taxon>
        <taxon>Achlyaceae</taxon>
        <taxon>Thraustotheca</taxon>
    </lineage>
</organism>
<evidence type="ECO:0000256" key="1">
    <source>
        <dbReference type="SAM" id="MobiDB-lite"/>
    </source>
</evidence>
<feature type="signal peptide" evidence="2">
    <location>
        <begin position="1"/>
        <end position="16"/>
    </location>
</feature>
<keyword evidence="4" id="KW-1185">Reference proteome</keyword>
<evidence type="ECO:0008006" key="5">
    <source>
        <dbReference type="Google" id="ProtNLM"/>
    </source>
</evidence>